<protein>
    <submittedName>
        <fullName evidence="2">DUF4229 domain-containing protein</fullName>
    </submittedName>
</protein>
<evidence type="ECO:0000313" key="3">
    <source>
        <dbReference type="Proteomes" id="UP000295578"/>
    </source>
</evidence>
<gene>
    <name evidence="2" type="ORF">E1293_33285</name>
</gene>
<dbReference type="AlphaFoldDB" id="A0A4R5AGR8"/>
<feature type="transmembrane region" description="Helical" evidence="1">
    <location>
        <begin position="29"/>
        <end position="48"/>
    </location>
</feature>
<evidence type="ECO:0000313" key="2">
    <source>
        <dbReference type="EMBL" id="TDD71823.1"/>
    </source>
</evidence>
<keyword evidence="1" id="KW-0812">Transmembrane</keyword>
<sequence length="85" mass="9271">MRSVIFYTAARLAIFGATAGVLALFGARGFLLLLLALLISGIVSYVLLSAQRDRMSAVVVRGVRAQRDRFEKSVTKEDGARPRTD</sequence>
<dbReference type="OrthoDB" id="3541782at2"/>
<dbReference type="RefSeq" id="WP_132201712.1">
    <property type="nucleotide sequence ID" value="NZ_SMKY01000213.1"/>
</dbReference>
<evidence type="ECO:0000256" key="1">
    <source>
        <dbReference type="SAM" id="Phobius"/>
    </source>
</evidence>
<dbReference type="Proteomes" id="UP000295578">
    <property type="component" value="Unassembled WGS sequence"/>
</dbReference>
<organism evidence="2 3">
    <name type="scientific">Actinomadura darangshiensis</name>
    <dbReference type="NCBI Taxonomy" id="705336"/>
    <lineage>
        <taxon>Bacteria</taxon>
        <taxon>Bacillati</taxon>
        <taxon>Actinomycetota</taxon>
        <taxon>Actinomycetes</taxon>
        <taxon>Streptosporangiales</taxon>
        <taxon>Thermomonosporaceae</taxon>
        <taxon>Actinomadura</taxon>
    </lineage>
</organism>
<keyword evidence="1" id="KW-0472">Membrane</keyword>
<keyword evidence="1" id="KW-1133">Transmembrane helix</keyword>
<accession>A0A4R5AGR8</accession>
<reference evidence="2 3" key="1">
    <citation type="submission" date="2019-03" db="EMBL/GenBank/DDBJ databases">
        <title>Draft genome sequences of novel Actinobacteria.</title>
        <authorList>
            <person name="Sahin N."/>
            <person name="Ay H."/>
            <person name="Saygin H."/>
        </authorList>
    </citation>
    <scope>NUCLEOTIDE SEQUENCE [LARGE SCALE GENOMIC DNA]</scope>
    <source>
        <strain evidence="2 3">DSM 45941</strain>
    </source>
</reference>
<dbReference type="EMBL" id="SMKY01000213">
    <property type="protein sequence ID" value="TDD71823.1"/>
    <property type="molecule type" value="Genomic_DNA"/>
</dbReference>
<proteinExistence type="predicted"/>
<dbReference type="InterPro" id="IPR025323">
    <property type="entry name" value="DUF4229"/>
</dbReference>
<comment type="caution">
    <text evidence="2">The sequence shown here is derived from an EMBL/GenBank/DDBJ whole genome shotgun (WGS) entry which is preliminary data.</text>
</comment>
<dbReference type="Pfam" id="PF14012">
    <property type="entry name" value="DUF4229"/>
    <property type="match status" value="1"/>
</dbReference>
<name>A0A4R5AGR8_9ACTN</name>
<keyword evidence="3" id="KW-1185">Reference proteome</keyword>